<feature type="domain" description="NmrA-like" evidence="1">
    <location>
        <begin position="7"/>
        <end position="265"/>
    </location>
</feature>
<gene>
    <name evidence="2" type="ORF">K458DRAFT_413354</name>
</gene>
<dbReference type="Gene3D" id="3.40.50.720">
    <property type="entry name" value="NAD(P)-binding Rossmann-like Domain"/>
    <property type="match status" value="1"/>
</dbReference>
<organism evidence="2 3">
    <name type="scientific">Lentithecium fluviatile CBS 122367</name>
    <dbReference type="NCBI Taxonomy" id="1168545"/>
    <lineage>
        <taxon>Eukaryota</taxon>
        <taxon>Fungi</taxon>
        <taxon>Dikarya</taxon>
        <taxon>Ascomycota</taxon>
        <taxon>Pezizomycotina</taxon>
        <taxon>Dothideomycetes</taxon>
        <taxon>Pleosporomycetidae</taxon>
        <taxon>Pleosporales</taxon>
        <taxon>Massarineae</taxon>
        <taxon>Lentitheciaceae</taxon>
        <taxon>Lentithecium</taxon>
    </lineage>
</organism>
<evidence type="ECO:0000313" key="3">
    <source>
        <dbReference type="Proteomes" id="UP000799291"/>
    </source>
</evidence>
<dbReference type="PANTHER" id="PTHR43162:SF1">
    <property type="entry name" value="PRESTALK A DIFFERENTIATION PROTEIN A"/>
    <property type="match status" value="1"/>
</dbReference>
<protein>
    <submittedName>
        <fullName evidence="2">NAD(P)-binding protein</fullName>
    </submittedName>
</protein>
<evidence type="ECO:0000259" key="1">
    <source>
        <dbReference type="Pfam" id="PF05368"/>
    </source>
</evidence>
<dbReference type="OrthoDB" id="419598at2759"/>
<dbReference type="InterPro" id="IPR051604">
    <property type="entry name" value="Ergot_Alk_Oxidoreductase"/>
</dbReference>
<dbReference type="AlphaFoldDB" id="A0A6G1JEP1"/>
<sequence>MSSPPNNVLVFGAAGAVGRAAAVSASKRGAKVWLAMRDTSKSIPALRETDEKEAGFVRIQADLTDPSSLKAAVSKSGATIAFVYTIHQRPDHMKSAFEVLRDSGITNIILLSSFSVRPSAEEAKNFDFIPRAHAEVELELIASGVKHVAVRPAFFNSNMLWYREGIKKGELELFAPESRFDFIATEDIGAVVGTLLTTPSAWLPENEKNGKSIYLCGPKIMDRKEALGVISRVLGKEISVKGTGEEGFWEQMQHLPRPVAESIFAGTKRNIPPNTEYEEGFWVSAVENVRKYAEREPTSFVDWVKAHKDEFEQ</sequence>
<dbReference type="Proteomes" id="UP000799291">
    <property type="component" value="Unassembled WGS sequence"/>
</dbReference>
<reference evidence="2" key="1">
    <citation type="journal article" date="2020" name="Stud. Mycol.">
        <title>101 Dothideomycetes genomes: a test case for predicting lifestyles and emergence of pathogens.</title>
        <authorList>
            <person name="Haridas S."/>
            <person name="Albert R."/>
            <person name="Binder M."/>
            <person name="Bloem J."/>
            <person name="Labutti K."/>
            <person name="Salamov A."/>
            <person name="Andreopoulos B."/>
            <person name="Baker S."/>
            <person name="Barry K."/>
            <person name="Bills G."/>
            <person name="Bluhm B."/>
            <person name="Cannon C."/>
            <person name="Castanera R."/>
            <person name="Culley D."/>
            <person name="Daum C."/>
            <person name="Ezra D."/>
            <person name="Gonzalez J."/>
            <person name="Henrissat B."/>
            <person name="Kuo A."/>
            <person name="Liang C."/>
            <person name="Lipzen A."/>
            <person name="Lutzoni F."/>
            <person name="Magnuson J."/>
            <person name="Mondo S."/>
            <person name="Nolan M."/>
            <person name="Ohm R."/>
            <person name="Pangilinan J."/>
            <person name="Park H.-J."/>
            <person name="Ramirez L."/>
            <person name="Alfaro M."/>
            <person name="Sun H."/>
            <person name="Tritt A."/>
            <person name="Yoshinaga Y."/>
            <person name="Zwiers L.-H."/>
            <person name="Turgeon B."/>
            <person name="Goodwin S."/>
            <person name="Spatafora J."/>
            <person name="Crous P."/>
            <person name="Grigoriev I."/>
        </authorList>
    </citation>
    <scope>NUCLEOTIDE SEQUENCE</scope>
    <source>
        <strain evidence="2">CBS 122367</strain>
    </source>
</reference>
<accession>A0A6G1JEP1</accession>
<evidence type="ECO:0000313" key="2">
    <source>
        <dbReference type="EMBL" id="KAF2689034.1"/>
    </source>
</evidence>
<dbReference type="Pfam" id="PF05368">
    <property type="entry name" value="NmrA"/>
    <property type="match status" value="1"/>
</dbReference>
<proteinExistence type="predicted"/>
<dbReference type="SUPFAM" id="SSF51735">
    <property type="entry name" value="NAD(P)-binding Rossmann-fold domains"/>
    <property type="match status" value="1"/>
</dbReference>
<dbReference type="InterPro" id="IPR008030">
    <property type="entry name" value="NmrA-like"/>
</dbReference>
<name>A0A6G1JEP1_9PLEO</name>
<dbReference type="InterPro" id="IPR036291">
    <property type="entry name" value="NAD(P)-bd_dom_sf"/>
</dbReference>
<dbReference type="EMBL" id="MU005572">
    <property type="protein sequence ID" value="KAF2689034.1"/>
    <property type="molecule type" value="Genomic_DNA"/>
</dbReference>
<keyword evidence="3" id="KW-1185">Reference proteome</keyword>
<dbReference type="PANTHER" id="PTHR43162">
    <property type="match status" value="1"/>
</dbReference>